<dbReference type="CDD" id="cd11063">
    <property type="entry name" value="CYP52"/>
    <property type="match status" value="1"/>
</dbReference>
<dbReference type="PANTHER" id="PTHR24287">
    <property type="entry name" value="P450, PUTATIVE (EUROFUNG)-RELATED"/>
    <property type="match status" value="1"/>
</dbReference>
<dbReference type="PANTHER" id="PTHR24287:SF1">
    <property type="entry name" value="P450, PUTATIVE (EUROFUNG)-RELATED"/>
    <property type="match status" value="1"/>
</dbReference>
<proteinExistence type="inferred from homology"/>
<comment type="cofactor">
    <cofactor evidence="1 8">
        <name>heme</name>
        <dbReference type="ChEBI" id="CHEBI:30413"/>
    </cofactor>
</comment>
<sequence>MSDLTLFDYATKWYVLAPALIVLYAVYIQVYNAYLIKKLGAAKETNCEGDGLFGFRLPFWLIERKENGTVVDYVAERFDEVSHPSIPTFSIRIFMVKLWMTKDPENIKALLATQFNDFCLGTRHAQFKPLLGDGIFTLDGQGWKESRQMLRPQFARDQISHVKMLEPHIQVLFKQIHKNKGQVFDLQELFFRFTVDSATEFLFGESVDSLKDASIGMQAVSNEVEGKEQFAKSFNFSQNYLASRTTMQGLYWLLNSKKFRDNNAVVHKFAQYYVKRALSLTPEELEKQNGYVFLYELAKHTRDPKVLQDQLLNILVAGRDTTAGLLSFVFFELARSPAVLTKLREEIGAKFGLDKEARVDEITFESLKNCEYLKAVLNECLRLYPSVPQNFRVATKNTTLPRGGGPDGMSPIFVTKGQIVQYCVYATHRMEEFYGKNANEFRPERWFEPQTRKLGWAFVPFNGGPRICLGQQFALTEASYVTTRLVQEFSSLWMDPNTQYPPHKMSHLTMSLYDGCNVKME</sequence>
<evidence type="ECO:0000256" key="5">
    <source>
        <dbReference type="ARBA" id="ARBA00023002"/>
    </source>
</evidence>
<evidence type="ECO:0000256" key="4">
    <source>
        <dbReference type="ARBA" id="ARBA00022723"/>
    </source>
</evidence>
<organism evidence="11 12">
    <name type="scientific">Candida parapsilosis</name>
    <name type="common">Yeast</name>
    <dbReference type="NCBI Taxonomy" id="5480"/>
    <lineage>
        <taxon>Eukaryota</taxon>
        <taxon>Fungi</taxon>
        <taxon>Dikarya</taxon>
        <taxon>Ascomycota</taxon>
        <taxon>Saccharomycotina</taxon>
        <taxon>Pichiomycetes</taxon>
        <taxon>Debaryomycetaceae</taxon>
        <taxon>Candida/Lodderomyces clade</taxon>
        <taxon>Candida</taxon>
    </lineage>
</organism>
<dbReference type="PRINTS" id="PR00385">
    <property type="entry name" value="P450"/>
</dbReference>
<reference evidence="11" key="1">
    <citation type="submission" date="2020-03" db="EMBL/GenBank/DDBJ databases">
        <title>FDA dAtabase for Regulatory Grade micrObial Sequences (FDA-ARGOS): Supporting development and validation of Infectious Disease Dx tests.</title>
        <authorList>
            <person name="Campos J."/>
            <person name="Goldberg B."/>
            <person name="Tallon L."/>
            <person name="Sadzewicz L."/>
            <person name="Vavikolanu K."/>
            <person name="Mehta A."/>
            <person name="Aluvathingal J."/>
            <person name="Nadendla S."/>
            <person name="Nandy P."/>
            <person name="Geyer C."/>
            <person name="Yan Y."/>
            <person name="Sichtig H."/>
        </authorList>
    </citation>
    <scope>NUCLEOTIDE SEQUENCE [LARGE SCALE GENOMIC DNA]</scope>
    <source>
        <strain evidence="11">FDAARGOS_652</strain>
    </source>
</reference>
<evidence type="ECO:0000256" key="3">
    <source>
        <dbReference type="ARBA" id="ARBA00022617"/>
    </source>
</evidence>
<keyword evidence="7 9" id="KW-0503">Monooxygenase</keyword>
<dbReference type="GO" id="GO:0016712">
    <property type="term" value="F:oxidoreductase activity, acting on paired donors, with incorporation or reduction of molecular oxygen, reduced flavin or flavoprotein as one donor, and incorporation of one atom of oxygen"/>
    <property type="evidence" value="ECO:0007669"/>
    <property type="project" value="InterPro"/>
</dbReference>
<feature type="transmembrane region" description="Helical" evidence="10">
    <location>
        <begin position="13"/>
        <end position="34"/>
    </location>
</feature>
<feature type="binding site" description="axial binding residue" evidence="8">
    <location>
        <position position="468"/>
    </location>
    <ligand>
        <name>heme</name>
        <dbReference type="ChEBI" id="CHEBI:30413"/>
    </ligand>
    <ligandPart>
        <name>Fe</name>
        <dbReference type="ChEBI" id="CHEBI:18248"/>
    </ligandPart>
</feature>
<protein>
    <submittedName>
        <fullName evidence="11">Cytochrome P450 family protein</fullName>
    </submittedName>
</protein>
<keyword evidence="6 8" id="KW-0408">Iron</keyword>
<dbReference type="InterPro" id="IPR001128">
    <property type="entry name" value="Cyt_P450"/>
</dbReference>
<dbReference type="PRINTS" id="PR01239">
    <property type="entry name" value="EP450IICYP52"/>
</dbReference>
<dbReference type="PRINTS" id="PR00464">
    <property type="entry name" value="EP450II"/>
</dbReference>
<dbReference type="GO" id="GO:0020037">
    <property type="term" value="F:heme binding"/>
    <property type="evidence" value="ECO:0007669"/>
    <property type="project" value="InterPro"/>
</dbReference>
<comment type="caution">
    <text evidence="11">The sequence shown here is derived from an EMBL/GenBank/DDBJ whole genome shotgun (WGS) entry which is preliminary data.</text>
</comment>
<dbReference type="GO" id="GO:0005506">
    <property type="term" value="F:iron ion binding"/>
    <property type="evidence" value="ECO:0007669"/>
    <property type="project" value="InterPro"/>
</dbReference>
<name>A0A8X7T9Y0_CANPA</name>
<evidence type="ECO:0000256" key="1">
    <source>
        <dbReference type="ARBA" id="ARBA00001971"/>
    </source>
</evidence>
<dbReference type="PROSITE" id="PS00086">
    <property type="entry name" value="CYTOCHROME_P450"/>
    <property type="match status" value="1"/>
</dbReference>
<evidence type="ECO:0000256" key="8">
    <source>
        <dbReference type="PIRSR" id="PIRSR602402-1"/>
    </source>
</evidence>
<evidence type="ECO:0000256" key="7">
    <source>
        <dbReference type="ARBA" id="ARBA00023033"/>
    </source>
</evidence>
<keyword evidence="10" id="KW-1133">Transmembrane helix</keyword>
<dbReference type="SUPFAM" id="SSF48264">
    <property type="entry name" value="Cytochrome P450"/>
    <property type="match status" value="1"/>
</dbReference>
<dbReference type="InterPro" id="IPR047146">
    <property type="entry name" value="Cyt_P450_E_CYP52_fungi"/>
</dbReference>
<keyword evidence="3 8" id="KW-0349">Heme</keyword>
<dbReference type="Pfam" id="PF00067">
    <property type="entry name" value="p450"/>
    <property type="match status" value="1"/>
</dbReference>
<evidence type="ECO:0000313" key="12">
    <source>
        <dbReference type="Proteomes" id="UP000590412"/>
    </source>
</evidence>
<dbReference type="EMBL" id="JABWAB010000006">
    <property type="protein sequence ID" value="KAF6049019.1"/>
    <property type="molecule type" value="Genomic_DNA"/>
</dbReference>
<dbReference type="Proteomes" id="UP000590412">
    <property type="component" value="Unassembled WGS sequence"/>
</dbReference>
<keyword evidence="5 9" id="KW-0560">Oxidoreductase</keyword>
<dbReference type="InterPro" id="IPR002402">
    <property type="entry name" value="Cyt_P450_E_grp-II"/>
</dbReference>
<dbReference type="InterPro" id="IPR017972">
    <property type="entry name" value="Cyt_P450_CS"/>
</dbReference>
<keyword evidence="4 8" id="KW-0479">Metal-binding</keyword>
<keyword evidence="10" id="KW-0812">Transmembrane</keyword>
<dbReference type="InterPro" id="IPR002974">
    <property type="entry name" value="Cyt_P450_E_CYP52_ascomycetes"/>
</dbReference>
<dbReference type="InterPro" id="IPR036396">
    <property type="entry name" value="Cyt_P450_sf"/>
</dbReference>
<evidence type="ECO:0000256" key="2">
    <source>
        <dbReference type="ARBA" id="ARBA00010617"/>
    </source>
</evidence>
<dbReference type="Gene3D" id="1.10.630.10">
    <property type="entry name" value="Cytochrome P450"/>
    <property type="match status" value="1"/>
</dbReference>
<evidence type="ECO:0000256" key="9">
    <source>
        <dbReference type="RuleBase" id="RU000461"/>
    </source>
</evidence>
<evidence type="ECO:0000256" key="6">
    <source>
        <dbReference type="ARBA" id="ARBA00023004"/>
    </source>
</evidence>
<dbReference type="AlphaFoldDB" id="A0A8X7T9Y0"/>
<gene>
    <name evidence="11" type="ORF">FOB60_004402</name>
</gene>
<evidence type="ECO:0000256" key="10">
    <source>
        <dbReference type="SAM" id="Phobius"/>
    </source>
</evidence>
<accession>A0A8X7T9Y0</accession>
<keyword evidence="10" id="KW-0472">Membrane</keyword>
<evidence type="ECO:0000313" key="11">
    <source>
        <dbReference type="EMBL" id="KAF6049019.1"/>
    </source>
</evidence>
<comment type="similarity">
    <text evidence="2 9">Belongs to the cytochrome P450 family.</text>
</comment>